<evidence type="ECO:0000259" key="2">
    <source>
        <dbReference type="Pfam" id="PF13439"/>
    </source>
</evidence>
<proteinExistence type="predicted"/>
<gene>
    <name evidence="3" type="ORF">FLSS-2_0026</name>
</gene>
<evidence type="ECO:0000259" key="1">
    <source>
        <dbReference type="Pfam" id="PF00534"/>
    </source>
</evidence>
<dbReference type="EMBL" id="JX684074">
    <property type="protein sequence ID" value="AGF92865.1"/>
    <property type="molecule type" value="Genomic_DNA"/>
</dbReference>
<feature type="domain" description="Glycosyl transferase family 1" evidence="1">
    <location>
        <begin position="153"/>
        <end position="311"/>
    </location>
</feature>
<reference evidence="3" key="1">
    <citation type="journal article" date="2013" name="Syst. Appl. Microbiol.">
        <title>New insights into the archaeal diversity of a hypersaline microbial mat obtained by a metagenomic approach.</title>
        <authorList>
            <person name="Lopez-Lopez A."/>
            <person name="Richter M."/>
            <person name="Pena A."/>
            <person name="Tamames J."/>
            <person name="Rossello-Mora R."/>
        </authorList>
    </citation>
    <scope>NUCLEOTIDE SEQUENCE</scope>
</reference>
<dbReference type="Gene3D" id="3.40.50.2000">
    <property type="entry name" value="Glycogen Phosphorylase B"/>
    <property type="match status" value="2"/>
</dbReference>
<sequence length="334" mass="38196">MESVCIYQDPMMYGAHGITTAVEHQRKALEIQGIDVKGKPVEPYGAIHVNWPGPASYMRLKQAQKRGKIGLVFVHAGKSIDRGFTVSQYLVKPLVNKLWLSSIYDTADRVIAPTQYAKEKMKGFDVDPEKIRVVSNGVDFSKIQYSQQERRRYRERYDMNRPTVITIGQVKPRKDVSTFVEVARKLPQYQFFWFGQTLDWSSLFGDRTDEVIYNSPDNVRFTGYVDDIDAALSSGDLFFFPSKEENEAIVLLEAAAHGLPIVTRNLPTYKDLLIDGQSCLKGETTEEFVELVQRAMEENEVRGKLTENAKESAEEYGLKNIGQEYLDIYEEFQD</sequence>
<evidence type="ECO:0000313" key="3">
    <source>
        <dbReference type="EMBL" id="AGF92865.1"/>
    </source>
</evidence>
<organism evidence="3">
    <name type="scientific">uncultured organism</name>
    <dbReference type="NCBI Taxonomy" id="155900"/>
    <lineage>
        <taxon>unclassified sequences</taxon>
        <taxon>environmental samples</taxon>
    </lineage>
</organism>
<protein>
    <submittedName>
        <fullName evidence="3">Glycosyltransferase</fullName>
    </submittedName>
</protein>
<dbReference type="InterPro" id="IPR050194">
    <property type="entry name" value="Glycosyltransferase_grp1"/>
</dbReference>
<feature type="domain" description="Glycosyltransferase subfamily 4-like N-terminal" evidence="2">
    <location>
        <begin position="45"/>
        <end position="141"/>
    </location>
</feature>
<name>M1PP52_9ZZZZ</name>
<dbReference type="CDD" id="cd03801">
    <property type="entry name" value="GT4_PimA-like"/>
    <property type="match status" value="1"/>
</dbReference>
<dbReference type="AlphaFoldDB" id="M1PP52"/>
<keyword evidence="3" id="KW-0808">Transferase</keyword>
<dbReference type="PANTHER" id="PTHR45947:SF3">
    <property type="entry name" value="SULFOQUINOVOSYL TRANSFERASE SQD2"/>
    <property type="match status" value="1"/>
</dbReference>
<dbReference type="SUPFAM" id="SSF53756">
    <property type="entry name" value="UDP-Glycosyltransferase/glycogen phosphorylase"/>
    <property type="match status" value="1"/>
</dbReference>
<dbReference type="Pfam" id="PF00534">
    <property type="entry name" value="Glycos_transf_1"/>
    <property type="match status" value="1"/>
</dbReference>
<accession>M1PP52</accession>
<dbReference type="GO" id="GO:0016757">
    <property type="term" value="F:glycosyltransferase activity"/>
    <property type="evidence" value="ECO:0007669"/>
    <property type="project" value="InterPro"/>
</dbReference>
<dbReference type="InterPro" id="IPR028098">
    <property type="entry name" value="Glyco_trans_4-like_N"/>
</dbReference>
<dbReference type="PANTHER" id="PTHR45947">
    <property type="entry name" value="SULFOQUINOVOSYL TRANSFERASE SQD2"/>
    <property type="match status" value="1"/>
</dbReference>
<dbReference type="InterPro" id="IPR001296">
    <property type="entry name" value="Glyco_trans_1"/>
</dbReference>
<dbReference type="Pfam" id="PF13439">
    <property type="entry name" value="Glyco_transf_4"/>
    <property type="match status" value="1"/>
</dbReference>